<accession>A0AAP0S065</accession>
<keyword evidence="2" id="KW-1185">Reference proteome</keyword>
<comment type="caution">
    <text evidence="1">The sequence shown here is derived from an EMBL/GenBank/DDBJ whole genome shotgun (WGS) entry which is preliminary data.</text>
</comment>
<reference evidence="1 2" key="1">
    <citation type="journal article" date="2024" name="Plant J.">
        <title>Genome sequences and population genomics reveal climatic adaptation and genomic divergence between two closely related sweetgum species.</title>
        <authorList>
            <person name="Xu W.Q."/>
            <person name="Ren C.Q."/>
            <person name="Zhang X.Y."/>
            <person name="Comes H.P."/>
            <person name="Liu X.H."/>
            <person name="Li Y.G."/>
            <person name="Kettle C.J."/>
            <person name="Jalonen R."/>
            <person name="Gaisberger H."/>
            <person name="Ma Y.Z."/>
            <person name="Qiu Y.X."/>
        </authorList>
    </citation>
    <scope>NUCLEOTIDE SEQUENCE [LARGE SCALE GENOMIC DNA]</scope>
    <source>
        <strain evidence="1">Hangzhou</strain>
    </source>
</reference>
<organism evidence="1 2">
    <name type="scientific">Liquidambar formosana</name>
    <name type="common">Formosan gum</name>
    <dbReference type="NCBI Taxonomy" id="63359"/>
    <lineage>
        <taxon>Eukaryota</taxon>
        <taxon>Viridiplantae</taxon>
        <taxon>Streptophyta</taxon>
        <taxon>Embryophyta</taxon>
        <taxon>Tracheophyta</taxon>
        <taxon>Spermatophyta</taxon>
        <taxon>Magnoliopsida</taxon>
        <taxon>eudicotyledons</taxon>
        <taxon>Gunneridae</taxon>
        <taxon>Pentapetalae</taxon>
        <taxon>Saxifragales</taxon>
        <taxon>Altingiaceae</taxon>
        <taxon>Liquidambar</taxon>
    </lineage>
</organism>
<dbReference type="EMBL" id="JBBPBK010000003">
    <property type="protein sequence ID" value="KAK9287729.1"/>
    <property type="molecule type" value="Genomic_DNA"/>
</dbReference>
<name>A0AAP0S065_LIQFO</name>
<proteinExistence type="predicted"/>
<dbReference type="AlphaFoldDB" id="A0AAP0S065"/>
<protein>
    <submittedName>
        <fullName evidence="1">Uncharacterized protein</fullName>
    </submittedName>
</protein>
<evidence type="ECO:0000313" key="2">
    <source>
        <dbReference type="Proteomes" id="UP001415857"/>
    </source>
</evidence>
<evidence type="ECO:0000313" key="1">
    <source>
        <dbReference type="EMBL" id="KAK9287729.1"/>
    </source>
</evidence>
<sequence>MPTASKPQTNFLCIKWRVVCIPRFHLPKASLQASYPTFSLVKDSAFSHLEESHKLQSPSNVGGLELCFSTLKVQLISHTATYIYVWCLVANRKSQEKNKEGREK</sequence>
<gene>
    <name evidence="1" type="ORF">L1049_016169</name>
</gene>
<dbReference type="Proteomes" id="UP001415857">
    <property type="component" value="Unassembled WGS sequence"/>
</dbReference>